<evidence type="ECO:0000313" key="3">
    <source>
        <dbReference type="EMBL" id="SLM98792.1"/>
    </source>
</evidence>
<dbReference type="PANTHER" id="PTHR40763">
    <property type="entry name" value="MEMBRANE PROTEIN-RELATED"/>
    <property type="match status" value="1"/>
</dbReference>
<feature type="compositionally biased region" description="Basic and acidic residues" evidence="1">
    <location>
        <begin position="25"/>
        <end position="34"/>
    </location>
</feature>
<feature type="region of interest" description="Disordered" evidence="1">
    <location>
        <begin position="85"/>
        <end position="105"/>
    </location>
</feature>
<dbReference type="Proteomes" id="UP000196581">
    <property type="component" value="Unassembled WGS sequence"/>
</dbReference>
<dbReference type="InterPro" id="IPR012551">
    <property type="entry name" value="DUF1707_SHOCT-like"/>
</dbReference>
<dbReference type="RefSeq" id="WP_087007618.1">
    <property type="nucleotide sequence ID" value="NZ_FWFF01000017.1"/>
</dbReference>
<feature type="compositionally biased region" description="Basic and acidic residues" evidence="1">
    <location>
        <begin position="7"/>
        <end position="18"/>
    </location>
</feature>
<feature type="domain" description="DUF1707" evidence="2">
    <location>
        <begin position="24"/>
        <end position="76"/>
    </location>
</feature>
<name>A0A1X6XHM8_9MICO</name>
<evidence type="ECO:0000256" key="1">
    <source>
        <dbReference type="SAM" id="MobiDB-lite"/>
    </source>
</evidence>
<proteinExistence type="predicted"/>
<dbReference type="PANTHER" id="PTHR40763:SF5">
    <property type="entry name" value="MEMBRANE PROTEIN"/>
    <property type="match status" value="1"/>
</dbReference>
<protein>
    <recommendedName>
        <fullName evidence="2">DUF1707 domain-containing protein</fullName>
    </recommendedName>
</protein>
<accession>A0A1X6XHM8</accession>
<dbReference type="AlphaFoldDB" id="A0A1X6XHM8"/>
<keyword evidence="4" id="KW-1185">Reference proteome</keyword>
<reference evidence="4" key="1">
    <citation type="submission" date="2017-02" db="EMBL/GenBank/DDBJ databases">
        <authorList>
            <person name="Dridi B."/>
        </authorList>
    </citation>
    <scope>NUCLEOTIDE SEQUENCE [LARGE SCALE GENOMIC DNA]</scope>
    <source>
        <strain evidence="4">B Co 03.10</strain>
    </source>
</reference>
<dbReference type="Pfam" id="PF08044">
    <property type="entry name" value="DUF1707"/>
    <property type="match status" value="1"/>
</dbReference>
<evidence type="ECO:0000313" key="4">
    <source>
        <dbReference type="Proteomes" id="UP000196581"/>
    </source>
</evidence>
<dbReference type="EMBL" id="FWFF01000017">
    <property type="protein sequence ID" value="SLM98792.1"/>
    <property type="molecule type" value="Genomic_DNA"/>
</dbReference>
<gene>
    <name evidence="3" type="ORF">FM105_09575</name>
</gene>
<sequence>MTPPHSSEPDRHDGDDPAPRTPRLRAGDEERDAVLDVLARAHGAGRLDPSEVDERQRDTLRARYVDELPDLIDDLPEGRELAARFSSHTGRAEHPRPSPGTLAHTSGGDIVPVTAGSGPPETTVAVLSGREHVVEPGTDLVRSYALMGGDEIYLGDVMGPGVEVTLECYAMWAGNDVYVPAGVKVIDRTANLMAGNTIAKNARGDGSNGTVILTGFSLMAGHDVKLDPNWTPRRSLEG</sequence>
<organism evidence="3 4">
    <name type="scientific">Brevibacterium yomogidense</name>
    <dbReference type="NCBI Taxonomy" id="946573"/>
    <lineage>
        <taxon>Bacteria</taxon>
        <taxon>Bacillati</taxon>
        <taxon>Actinomycetota</taxon>
        <taxon>Actinomycetes</taxon>
        <taxon>Micrococcales</taxon>
        <taxon>Brevibacteriaceae</taxon>
        <taxon>Brevibacterium</taxon>
    </lineage>
</organism>
<feature type="region of interest" description="Disordered" evidence="1">
    <location>
        <begin position="1"/>
        <end position="34"/>
    </location>
</feature>
<evidence type="ECO:0000259" key="2">
    <source>
        <dbReference type="Pfam" id="PF08044"/>
    </source>
</evidence>